<dbReference type="Proteomes" id="UP000552097">
    <property type="component" value="Unassembled WGS sequence"/>
</dbReference>
<dbReference type="RefSeq" id="WP_184921376.1">
    <property type="nucleotide sequence ID" value="NZ_JACHMO010000001.1"/>
</dbReference>
<keyword evidence="1" id="KW-0472">Membrane</keyword>
<evidence type="ECO:0000256" key="1">
    <source>
        <dbReference type="SAM" id="Phobius"/>
    </source>
</evidence>
<dbReference type="AlphaFoldDB" id="A0A7W9HK86"/>
<evidence type="ECO:0000313" key="2">
    <source>
        <dbReference type="EMBL" id="MBB5803838.1"/>
    </source>
</evidence>
<gene>
    <name evidence="2" type="ORF">F4560_003606</name>
</gene>
<feature type="transmembrane region" description="Helical" evidence="1">
    <location>
        <begin position="24"/>
        <end position="45"/>
    </location>
</feature>
<keyword evidence="1" id="KW-0812">Transmembrane</keyword>
<name>A0A7W9HK86_9PSEU</name>
<keyword evidence="3" id="KW-1185">Reference proteome</keyword>
<proteinExistence type="predicted"/>
<keyword evidence="1" id="KW-1133">Transmembrane helix</keyword>
<reference evidence="2 3" key="1">
    <citation type="submission" date="2020-08" db="EMBL/GenBank/DDBJ databases">
        <title>Sequencing the genomes of 1000 actinobacteria strains.</title>
        <authorList>
            <person name="Klenk H.-P."/>
        </authorList>
    </citation>
    <scope>NUCLEOTIDE SEQUENCE [LARGE SCALE GENOMIC DNA]</scope>
    <source>
        <strain evidence="2 3">DSM 45486</strain>
    </source>
</reference>
<comment type="caution">
    <text evidence="2">The sequence shown here is derived from an EMBL/GenBank/DDBJ whole genome shotgun (WGS) entry which is preliminary data.</text>
</comment>
<organism evidence="2 3">
    <name type="scientific">Saccharothrix ecbatanensis</name>
    <dbReference type="NCBI Taxonomy" id="1105145"/>
    <lineage>
        <taxon>Bacteria</taxon>
        <taxon>Bacillati</taxon>
        <taxon>Actinomycetota</taxon>
        <taxon>Actinomycetes</taxon>
        <taxon>Pseudonocardiales</taxon>
        <taxon>Pseudonocardiaceae</taxon>
        <taxon>Saccharothrix</taxon>
    </lineage>
</organism>
<evidence type="ECO:0000313" key="3">
    <source>
        <dbReference type="Proteomes" id="UP000552097"/>
    </source>
</evidence>
<accession>A0A7W9HK86</accession>
<sequence length="55" mass="5536">MYQKAGVAMAAGTTTGLAATGVNVLWLVLAGFALIAAGSALARIAPRFSRGDKLD</sequence>
<protein>
    <recommendedName>
        <fullName evidence="4">LPXTG-motif cell wall-anchored protein</fullName>
    </recommendedName>
</protein>
<evidence type="ECO:0008006" key="4">
    <source>
        <dbReference type="Google" id="ProtNLM"/>
    </source>
</evidence>
<dbReference type="EMBL" id="JACHMO010000001">
    <property type="protein sequence ID" value="MBB5803838.1"/>
    <property type="molecule type" value="Genomic_DNA"/>
</dbReference>